<protein>
    <submittedName>
        <fullName evidence="1">Uncharacterized protein</fullName>
    </submittedName>
</protein>
<keyword evidence="2" id="KW-1185">Reference proteome</keyword>
<dbReference type="OrthoDB" id="8583at10239"/>
<dbReference type="EMBL" id="KC595518">
    <property type="protein sequence ID" value="AGR47609.1"/>
    <property type="molecule type" value="Genomic_DNA"/>
</dbReference>
<dbReference type="RefSeq" id="YP_008858723.1">
    <property type="nucleotide sequence ID" value="NC_022980.1"/>
</dbReference>
<organism evidence="1 2">
    <name type="scientific">Brevibacillus phage Davies</name>
    <dbReference type="NCBI Taxonomy" id="1296662"/>
    <lineage>
        <taxon>Viruses</taxon>
        <taxon>Duplodnaviria</taxon>
        <taxon>Heunggongvirae</taxon>
        <taxon>Uroviricota</taxon>
        <taxon>Caudoviricetes</taxon>
        <taxon>Abouovirus</taxon>
        <taxon>Abouovirus davies</taxon>
    </lineage>
</organism>
<dbReference type="Proteomes" id="UP000015095">
    <property type="component" value="Segment"/>
</dbReference>
<sequence>MKNRQRKKILKIVARQINSGDFTKLKPVHFRCVDKTIDDYIYKKYITEFRPWWYDQIDNWSNMNLGEEHGKHYDKTIAELQKWTGINMEQYRQYFELNHENHESIPKRKRGKRRLRKSKEQPIRKLRNPKEYKIRVIRDGKPEWESIIAEQAFQYRGYEFFIAHYRGWWVVSDVAAGIQIACHDRYKKSIQIAKERIEKNFEKYVSQVTQLRKEEANEQRD</sequence>
<evidence type="ECO:0000313" key="2">
    <source>
        <dbReference type="Proteomes" id="UP000015095"/>
    </source>
</evidence>
<proteinExistence type="predicted"/>
<evidence type="ECO:0000313" key="1">
    <source>
        <dbReference type="EMBL" id="AGR47609.1"/>
    </source>
</evidence>
<accession>S5MCJ8</accession>
<reference evidence="1 2" key="1">
    <citation type="journal article" date="2013" name="Genome Announc.">
        <title>Complete Genome Sequences of Five Paenibacillus larvae Bacteriophages.</title>
        <authorList>
            <person name="Sheflo M.A."/>
            <person name="Gardner A.V."/>
            <person name="Merrill B.D."/>
            <person name="Fisher J.N."/>
            <person name="Lunt B.L."/>
            <person name="Breakwell D.P."/>
            <person name="Grose J.H."/>
            <person name="Burnett S.H."/>
        </authorList>
    </citation>
    <scope>NUCLEOTIDE SEQUENCE [LARGE SCALE GENOMIC DNA]</scope>
</reference>
<dbReference type="GeneID" id="18989790"/>
<dbReference type="KEGG" id="vg:18989790"/>
<gene>
    <name evidence="1" type="ORF">DAVIES_88</name>
</gene>
<name>S5MCJ8_9CAUD</name>